<keyword evidence="2" id="KW-1185">Reference proteome</keyword>
<comment type="caution">
    <text evidence="1">The sequence shown here is derived from an EMBL/GenBank/DDBJ whole genome shotgun (WGS) entry which is preliminary data.</text>
</comment>
<protein>
    <submittedName>
        <fullName evidence="1">Uncharacterized protein</fullName>
    </submittedName>
</protein>
<dbReference type="AlphaFoldDB" id="A0A5B7CWC4"/>
<reference evidence="1 2" key="1">
    <citation type="submission" date="2019-05" db="EMBL/GenBank/DDBJ databases">
        <title>Another draft genome of Portunus trituberculatus and its Hox gene families provides insights of decapod evolution.</title>
        <authorList>
            <person name="Jeong J.-H."/>
            <person name="Song I."/>
            <person name="Kim S."/>
            <person name="Choi T."/>
            <person name="Kim D."/>
            <person name="Ryu S."/>
            <person name="Kim W."/>
        </authorList>
    </citation>
    <scope>NUCLEOTIDE SEQUENCE [LARGE SCALE GENOMIC DNA]</scope>
    <source>
        <tissue evidence="1">Muscle</tissue>
    </source>
</reference>
<evidence type="ECO:0000313" key="1">
    <source>
        <dbReference type="EMBL" id="MPC11753.1"/>
    </source>
</evidence>
<evidence type="ECO:0000313" key="2">
    <source>
        <dbReference type="Proteomes" id="UP000324222"/>
    </source>
</evidence>
<dbReference type="EMBL" id="VSRR010000180">
    <property type="protein sequence ID" value="MPC11753.1"/>
    <property type="molecule type" value="Genomic_DNA"/>
</dbReference>
<gene>
    <name evidence="1" type="ORF">E2C01_004428</name>
</gene>
<name>A0A5B7CWC4_PORTR</name>
<dbReference type="Proteomes" id="UP000324222">
    <property type="component" value="Unassembled WGS sequence"/>
</dbReference>
<proteinExistence type="predicted"/>
<accession>A0A5B7CWC4</accession>
<sequence length="134" mass="14690">MWLAANNTDAITRQVGHASAATRGGTPLHTAQGYTRHHGNEGLSRHDYVAALWCCGVSILLEAATTFLQYYLKKHLETPASHLGGLENSREPAWPAYLPRLTCPYYAGDLGQWRQVRASGVAKHYPPQVTTFGA</sequence>
<organism evidence="1 2">
    <name type="scientific">Portunus trituberculatus</name>
    <name type="common">Swimming crab</name>
    <name type="synonym">Neptunus trituberculatus</name>
    <dbReference type="NCBI Taxonomy" id="210409"/>
    <lineage>
        <taxon>Eukaryota</taxon>
        <taxon>Metazoa</taxon>
        <taxon>Ecdysozoa</taxon>
        <taxon>Arthropoda</taxon>
        <taxon>Crustacea</taxon>
        <taxon>Multicrustacea</taxon>
        <taxon>Malacostraca</taxon>
        <taxon>Eumalacostraca</taxon>
        <taxon>Eucarida</taxon>
        <taxon>Decapoda</taxon>
        <taxon>Pleocyemata</taxon>
        <taxon>Brachyura</taxon>
        <taxon>Eubrachyura</taxon>
        <taxon>Portunoidea</taxon>
        <taxon>Portunidae</taxon>
        <taxon>Portuninae</taxon>
        <taxon>Portunus</taxon>
    </lineage>
</organism>